<dbReference type="Proteomes" id="UP000015106">
    <property type="component" value="Chromosome 3"/>
</dbReference>
<dbReference type="Gramene" id="TuG1812G0300003082.01.T01">
    <property type="protein sequence ID" value="TuG1812G0300003082.01.T01"/>
    <property type="gene ID" value="TuG1812G0300003082.01"/>
</dbReference>
<evidence type="ECO:0000256" key="1">
    <source>
        <dbReference type="SAM" id="MobiDB-lite"/>
    </source>
</evidence>
<keyword evidence="3" id="KW-1185">Reference proteome</keyword>
<evidence type="ECO:0000313" key="2">
    <source>
        <dbReference type="EnsemblPlants" id="TuG1812G0300003082.01.T01"/>
    </source>
</evidence>
<sequence>LPHVFTSPQPTIHIGSSRLEDRTSGGGGGGGRVNGIRGRCWGSPGWSVIAGAAVVRSTMARGDHQDDDDDFMELPP</sequence>
<accession>A0A8R7TXA3</accession>
<organism evidence="2 3">
    <name type="scientific">Triticum urartu</name>
    <name type="common">Red wild einkorn</name>
    <name type="synonym">Crithodium urartu</name>
    <dbReference type="NCBI Taxonomy" id="4572"/>
    <lineage>
        <taxon>Eukaryota</taxon>
        <taxon>Viridiplantae</taxon>
        <taxon>Streptophyta</taxon>
        <taxon>Embryophyta</taxon>
        <taxon>Tracheophyta</taxon>
        <taxon>Spermatophyta</taxon>
        <taxon>Magnoliopsida</taxon>
        <taxon>Liliopsida</taxon>
        <taxon>Poales</taxon>
        <taxon>Poaceae</taxon>
        <taxon>BOP clade</taxon>
        <taxon>Pooideae</taxon>
        <taxon>Triticodae</taxon>
        <taxon>Triticeae</taxon>
        <taxon>Triticinae</taxon>
        <taxon>Triticum</taxon>
    </lineage>
</organism>
<name>A0A8R7TXA3_TRIUA</name>
<reference evidence="2" key="3">
    <citation type="submission" date="2022-06" db="UniProtKB">
        <authorList>
            <consortium name="EnsemblPlants"/>
        </authorList>
    </citation>
    <scope>IDENTIFICATION</scope>
</reference>
<dbReference type="AlphaFoldDB" id="A0A8R7TXA3"/>
<dbReference type="EnsemblPlants" id="TuG1812G0300003082.01.T01">
    <property type="protein sequence ID" value="TuG1812G0300003082.01.T01"/>
    <property type="gene ID" value="TuG1812G0300003082.01"/>
</dbReference>
<feature type="region of interest" description="Disordered" evidence="1">
    <location>
        <begin position="1"/>
        <end position="37"/>
    </location>
</feature>
<evidence type="ECO:0000313" key="3">
    <source>
        <dbReference type="Proteomes" id="UP000015106"/>
    </source>
</evidence>
<protein>
    <submittedName>
        <fullName evidence="2">Uncharacterized protein</fullName>
    </submittedName>
</protein>
<proteinExistence type="predicted"/>
<reference evidence="3" key="1">
    <citation type="journal article" date="2013" name="Nature">
        <title>Draft genome of the wheat A-genome progenitor Triticum urartu.</title>
        <authorList>
            <person name="Ling H.Q."/>
            <person name="Zhao S."/>
            <person name="Liu D."/>
            <person name="Wang J."/>
            <person name="Sun H."/>
            <person name="Zhang C."/>
            <person name="Fan H."/>
            <person name="Li D."/>
            <person name="Dong L."/>
            <person name="Tao Y."/>
            <person name="Gao C."/>
            <person name="Wu H."/>
            <person name="Li Y."/>
            <person name="Cui Y."/>
            <person name="Guo X."/>
            <person name="Zheng S."/>
            <person name="Wang B."/>
            <person name="Yu K."/>
            <person name="Liang Q."/>
            <person name="Yang W."/>
            <person name="Lou X."/>
            <person name="Chen J."/>
            <person name="Feng M."/>
            <person name="Jian J."/>
            <person name="Zhang X."/>
            <person name="Luo G."/>
            <person name="Jiang Y."/>
            <person name="Liu J."/>
            <person name="Wang Z."/>
            <person name="Sha Y."/>
            <person name="Zhang B."/>
            <person name="Wu H."/>
            <person name="Tang D."/>
            <person name="Shen Q."/>
            <person name="Xue P."/>
            <person name="Zou S."/>
            <person name="Wang X."/>
            <person name="Liu X."/>
            <person name="Wang F."/>
            <person name="Yang Y."/>
            <person name="An X."/>
            <person name="Dong Z."/>
            <person name="Zhang K."/>
            <person name="Zhang X."/>
            <person name="Luo M.C."/>
            <person name="Dvorak J."/>
            <person name="Tong Y."/>
            <person name="Wang J."/>
            <person name="Yang H."/>
            <person name="Li Z."/>
            <person name="Wang D."/>
            <person name="Zhang A."/>
            <person name="Wang J."/>
        </authorList>
    </citation>
    <scope>NUCLEOTIDE SEQUENCE</scope>
    <source>
        <strain evidence="3">cv. G1812</strain>
    </source>
</reference>
<feature type="compositionally biased region" description="Polar residues" evidence="1">
    <location>
        <begin position="1"/>
        <end position="10"/>
    </location>
</feature>
<feature type="compositionally biased region" description="Gly residues" evidence="1">
    <location>
        <begin position="24"/>
        <end position="33"/>
    </location>
</feature>
<reference evidence="2" key="2">
    <citation type="submission" date="2018-03" db="EMBL/GenBank/DDBJ databases">
        <title>The Triticum urartu genome reveals the dynamic nature of wheat genome evolution.</title>
        <authorList>
            <person name="Ling H."/>
            <person name="Ma B."/>
            <person name="Shi X."/>
            <person name="Liu H."/>
            <person name="Dong L."/>
            <person name="Sun H."/>
            <person name="Cao Y."/>
            <person name="Gao Q."/>
            <person name="Zheng S."/>
            <person name="Li Y."/>
            <person name="Yu Y."/>
            <person name="Du H."/>
            <person name="Qi M."/>
            <person name="Li Y."/>
            <person name="Yu H."/>
            <person name="Cui Y."/>
            <person name="Wang N."/>
            <person name="Chen C."/>
            <person name="Wu H."/>
            <person name="Zhao Y."/>
            <person name="Zhang J."/>
            <person name="Li Y."/>
            <person name="Zhou W."/>
            <person name="Zhang B."/>
            <person name="Hu W."/>
            <person name="Eijk M."/>
            <person name="Tang J."/>
            <person name="Witsenboer H."/>
            <person name="Zhao S."/>
            <person name="Li Z."/>
            <person name="Zhang A."/>
            <person name="Wang D."/>
            <person name="Liang C."/>
        </authorList>
    </citation>
    <scope>NUCLEOTIDE SEQUENCE [LARGE SCALE GENOMIC DNA]</scope>
    <source>
        <strain evidence="2">cv. G1812</strain>
    </source>
</reference>